<keyword evidence="2" id="KW-1185">Reference proteome</keyword>
<protein>
    <submittedName>
        <fullName evidence="1">Uncharacterized protein</fullName>
    </submittedName>
</protein>
<sequence>MVASCIYMPPYPCSSSRPYPYCHTHPNTERGINKLNWRTRASERAREMATTPTPAVRFSDLPKFLPGRISLETYWGQPVDASEGDLVVGALQNDKQQQDGILTNNPQAASVFYLERSKKHGRRLLHIRCGYNNKYWTADAAAKANGDDIVITNTASEREEDLGKPSCTLFAVQLKAKAGTDTYNARFYDPRQGKQAVILGPDVLGDGDKEIKHYDEFLASDMTAVVVLPRYVAFKGENGKYLSAGEVNGSPYLQFSGDDIAGSRVSFTTYHNHDGTVRLKSKSYNKFMRFDTNWIRPDGRDRVRDKDTLFKVLKVAGFYTLKSMGNQKFCRGLTRDGKTDCLNAAEPHITEHTMLWVVEPILSREIYNVVYHGVEKARVYDMKTITMATSSAVNRTSEDNNVKLSLTVTEKQTSTWSSSNTLTMGVKTTFTAGVPAVDSAEVEINVEVASKHKFGETEVKETKQEIVYDVVVPKMKKVTVSAIASQAKSDVPFSYTQKEVLPTGEARVTQHHDGLYTGMKTFNLQYETKEEDLPAPQ</sequence>
<evidence type="ECO:0000313" key="2">
    <source>
        <dbReference type="Proteomes" id="UP001732700"/>
    </source>
</evidence>
<proteinExistence type="predicted"/>
<reference evidence="1" key="2">
    <citation type="submission" date="2025-09" db="UniProtKB">
        <authorList>
            <consortium name="EnsemblPlants"/>
        </authorList>
    </citation>
    <scope>IDENTIFICATION</scope>
</reference>
<evidence type="ECO:0000313" key="1">
    <source>
        <dbReference type="EnsemblPlants" id="AVESA.00010b.r2.7CG0701940.1.CDS"/>
    </source>
</evidence>
<dbReference type="EnsemblPlants" id="AVESA.00010b.r2.7CG0701940.1">
    <property type="protein sequence ID" value="AVESA.00010b.r2.7CG0701940.1.CDS"/>
    <property type="gene ID" value="AVESA.00010b.r2.7CG0701940"/>
</dbReference>
<organism evidence="1 2">
    <name type="scientific">Avena sativa</name>
    <name type="common">Oat</name>
    <dbReference type="NCBI Taxonomy" id="4498"/>
    <lineage>
        <taxon>Eukaryota</taxon>
        <taxon>Viridiplantae</taxon>
        <taxon>Streptophyta</taxon>
        <taxon>Embryophyta</taxon>
        <taxon>Tracheophyta</taxon>
        <taxon>Spermatophyta</taxon>
        <taxon>Magnoliopsida</taxon>
        <taxon>Liliopsida</taxon>
        <taxon>Poales</taxon>
        <taxon>Poaceae</taxon>
        <taxon>BOP clade</taxon>
        <taxon>Pooideae</taxon>
        <taxon>Poodae</taxon>
        <taxon>Poeae</taxon>
        <taxon>Poeae Chloroplast Group 1 (Aveneae type)</taxon>
        <taxon>Aveninae</taxon>
        <taxon>Avena</taxon>
    </lineage>
</organism>
<accession>A0ACD6A5I7</accession>
<name>A0ACD6A5I7_AVESA</name>
<reference evidence="1" key="1">
    <citation type="submission" date="2021-05" db="EMBL/GenBank/DDBJ databases">
        <authorList>
            <person name="Scholz U."/>
            <person name="Mascher M."/>
            <person name="Fiebig A."/>
        </authorList>
    </citation>
    <scope>NUCLEOTIDE SEQUENCE [LARGE SCALE GENOMIC DNA]</scope>
</reference>
<dbReference type="Proteomes" id="UP001732700">
    <property type="component" value="Chromosome 7C"/>
</dbReference>